<dbReference type="AlphaFoldDB" id="A0A8J5IJJ4"/>
<dbReference type="Proteomes" id="UP000709295">
    <property type="component" value="Unassembled WGS sequence"/>
</dbReference>
<feature type="region of interest" description="Disordered" evidence="1">
    <location>
        <begin position="1"/>
        <end position="75"/>
    </location>
</feature>
<accession>A0A8J5IJJ4</accession>
<evidence type="ECO:0000256" key="1">
    <source>
        <dbReference type="SAM" id="MobiDB-lite"/>
    </source>
</evidence>
<gene>
    <name evidence="2" type="ORF">JG688_00014610</name>
</gene>
<name>A0A8J5IJJ4_9STRA</name>
<evidence type="ECO:0000313" key="2">
    <source>
        <dbReference type="EMBL" id="KAG6949470.1"/>
    </source>
</evidence>
<reference evidence="2" key="1">
    <citation type="submission" date="2021-01" db="EMBL/GenBank/DDBJ databases">
        <title>Phytophthora aleatoria, a newly-described species from Pinus radiata is distinct from Phytophthora cactorum isolates based on comparative genomics.</title>
        <authorList>
            <person name="Mcdougal R."/>
            <person name="Panda P."/>
            <person name="Williams N."/>
            <person name="Studholme D.J."/>
        </authorList>
    </citation>
    <scope>NUCLEOTIDE SEQUENCE</scope>
    <source>
        <strain evidence="2">NZFS 4037</strain>
    </source>
</reference>
<protein>
    <submittedName>
        <fullName evidence="2">Uncharacterized protein</fullName>
    </submittedName>
</protein>
<comment type="caution">
    <text evidence="2">The sequence shown here is derived from an EMBL/GenBank/DDBJ whole genome shotgun (WGS) entry which is preliminary data.</text>
</comment>
<proteinExistence type="predicted"/>
<feature type="compositionally biased region" description="Basic residues" evidence="1">
    <location>
        <begin position="48"/>
        <end position="58"/>
    </location>
</feature>
<evidence type="ECO:0000313" key="3">
    <source>
        <dbReference type="Proteomes" id="UP000709295"/>
    </source>
</evidence>
<keyword evidence="3" id="KW-1185">Reference proteome</keyword>
<dbReference type="EMBL" id="JAENGY010001420">
    <property type="protein sequence ID" value="KAG6949470.1"/>
    <property type="molecule type" value="Genomic_DNA"/>
</dbReference>
<sequence length="75" mass="8059">MHLRYAQEGGEGVTFRGAQPGISDRDAQVQFPSPIVAASDKTSESSRRTRGVTGHRTKQSTAGRQGAVCHLRLHG</sequence>
<organism evidence="2 3">
    <name type="scientific">Phytophthora aleatoria</name>
    <dbReference type="NCBI Taxonomy" id="2496075"/>
    <lineage>
        <taxon>Eukaryota</taxon>
        <taxon>Sar</taxon>
        <taxon>Stramenopiles</taxon>
        <taxon>Oomycota</taxon>
        <taxon>Peronosporomycetes</taxon>
        <taxon>Peronosporales</taxon>
        <taxon>Peronosporaceae</taxon>
        <taxon>Phytophthora</taxon>
    </lineage>
</organism>